<proteinExistence type="predicted"/>
<name>A0A0K2T3A8_LEPSM</name>
<protein>
    <submittedName>
        <fullName evidence="1">Uncharacterized protein</fullName>
    </submittedName>
</protein>
<organism evidence="1">
    <name type="scientific">Lepeophtheirus salmonis</name>
    <name type="common">Salmon louse</name>
    <name type="synonym">Caligus salmonis</name>
    <dbReference type="NCBI Taxonomy" id="72036"/>
    <lineage>
        <taxon>Eukaryota</taxon>
        <taxon>Metazoa</taxon>
        <taxon>Ecdysozoa</taxon>
        <taxon>Arthropoda</taxon>
        <taxon>Crustacea</taxon>
        <taxon>Multicrustacea</taxon>
        <taxon>Hexanauplia</taxon>
        <taxon>Copepoda</taxon>
        <taxon>Siphonostomatoida</taxon>
        <taxon>Caligidae</taxon>
        <taxon>Lepeophtheirus</taxon>
    </lineage>
</organism>
<sequence>MLTFLWSLTLNMDLKIYFINLKYYKTTIAIRIKGF</sequence>
<evidence type="ECO:0000313" key="1">
    <source>
        <dbReference type="EMBL" id="CDW20518.1"/>
    </source>
</evidence>
<dbReference type="EMBL" id="HACA01003157">
    <property type="protein sequence ID" value="CDW20518.1"/>
    <property type="molecule type" value="Transcribed_RNA"/>
</dbReference>
<accession>A0A0K2T3A8</accession>
<reference evidence="1" key="1">
    <citation type="submission" date="2014-05" db="EMBL/GenBank/DDBJ databases">
        <authorList>
            <person name="Chronopoulou M."/>
        </authorList>
    </citation>
    <scope>NUCLEOTIDE SEQUENCE</scope>
    <source>
        <tissue evidence="1">Whole organism</tissue>
    </source>
</reference>
<dbReference type="AlphaFoldDB" id="A0A0K2T3A8"/>